<keyword evidence="1" id="KW-0805">Transcription regulation</keyword>
<dbReference type="PROSITE" id="PS50977">
    <property type="entry name" value="HTH_TETR_2"/>
    <property type="match status" value="1"/>
</dbReference>
<dbReference type="InterPro" id="IPR050109">
    <property type="entry name" value="HTH-type_TetR-like_transc_reg"/>
</dbReference>
<evidence type="ECO:0000256" key="4">
    <source>
        <dbReference type="PROSITE-ProRule" id="PRU00335"/>
    </source>
</evidence>
<dbReference type="InterPro" id="IPR001647">
    <property type="entry name" value="HTH_TetR"/>
</dbReference>
<protein>
    <submittedName>
        <fullName evidence="6">TetR/AcrR family transcriptional regulator</fullName>
    </submittedName>
</protein>
<keyword evidence="3" id="KW-0804">Transcription</keyword>
<name>A0A5D0N9D7_9ACTN</name>
<dbReference type="STRING" id="1220554.GCA_001552135_05957"/>
<dbReference type="AlphaFoldDB" id="A0A5D0N9D7"/>
<reference evidence="6 7" key="1">
    <citation type="submission" date="2019-08" db="EMBL/GenBank/DDBJ databases">
        <title>Actinomadura sp. nov. CYP1-5 isolated from mountain soil.</title>
        <authorList>
            <person name="Songsumanus A."/>
            <person name="Kuncharoen N."/>
            <person name="Kudo T."/>
            <person name="Yuki M."/>
            <person name="Igarashi Y."/>
            <person name="Tanasupawat S."/>
        </authorList>
    </citation>
    <scope>NUCLEOTIDE SEQUENCE [LARGE SCALE GENOMIC DNA]</scope>
    <source>
        <strain evidence="6 7">JCM 14158</strain>
    </source>
</reference>
<dbReference type="GO" id="GO:0003700">
    <property type="term" value="F:DNA-binding transcription factor activity"/>
    <property type="evidence" value="ECO:0007669"/>
    <property type="project" value="TreeGrafter"/>
</dbReference>
<evidence type="ECO:0000256" key="1">
    <source>
        <dbReference type="ARBA" id="ARBA00023015"/>
    </source>
</evidence>
<dbReference type="InterPro" id="IPR009057">
    <property type="entry name" value="Homeodomain-like_sf"/>
</dbReference>
<dbReference type="SUPFAM" id="SSF46689">
    <property type="entry name" value="Homeodomain-like"/>
    <property type="match status" value="1"/>
</dbReference>
<dbReference type="EMBL" id="VSFG01000012">
    <property type="protein sequence ID" value="TYB40946.1"/>
    <property type="molecule type" value="Genomic_DNA"/>
</dbReference>
<comment type="caution">
    <text evidence="6">The sequence shown here is derived from an EMBL/GenBank/DDBJ whole genome shotgun (WGS) entry which is preliminary data.</text>
</comment>
<accession>A0A5D0N9D7</accession>
<keyword evidence="2 4" id="KW-0238">DNA-binding</keyword>
<sequence>MSPRRAVGAGDRTLREHLIATAERMIAERGTAGLTVRAIAREAGVADGVLYNHFANKEELLGHALRARADTITRGLGPLPDAGTGTVADNLRVYVRHGLTLHNALLPALAGLIAQPDVLVRFAALSGGGGDWRQRLAAYLRAERDLGRLAAGARVDAATSMIVGACHEPVLSALFQGGGVAHPVPPGPDAVDDLVTTALDGLAPR</sequence>
<evidence type="ECO:0000256" key="3">
    <source>
        <dbReference type="ARBA" id="ARBA00023163"/>
    </source>
</evidence>
<dbReference type="PANTHER" id="PTHR30055">
    <property type="entry name" value="HTH-TYPE TRANSCRIPTIONAL REGULATOR RUTR"/>
    <property type="match status" value="1"/>
</dbReference>
<evidence type="ECO:0000256" key="2">
    <source>
        <dbReference type="ARBA" id="ARBA00023125"/>
    </source>
</evidence>
<keyword evidence="7" id="KW-1185">Reference proteome</keyword>
<dbReference type="InterPro" id="IPR036271">
    <property type="entry name" value="Tet_transcr_reg_TetR-rel_C_sf"/>
</dbReference>
<evidence type="ECO:0000259" key="5">
    <source>
        <dbReference type="PROSITE" id="PS50977"/>
    </source>
</evidence>
<gene>
    <name evidence="6" type="ORF">FXF69_38765</name>
</gene>
<dbReference type="PRINTS" id="PR00455">
    <property type="entry name" value="HTHTETR"/>
</dbReference>
<dbReference type="PANTHER" id="PTHR30055:SF234">
    <property type="entry name" value="HTH-TYPE TRANSCRIPTIONAL REGULATOR BETI"/>
    <property type="match status" value="1"/>
</dbReference>
<dbReference type="Gene3D" id="1.10.10.60">
    <property type="entry name" value="Homeodomain-like"/>
    <property type="match status" value="1"/>
</dbReference>
<evidence type="ECO:0000313" key="6">
    <source>
        <dbReference type="EMBL" id="TYB40946.1"/>
    </source>
</evidence>
<dbReference type="RefSeq" id="WP_067898786.1">
    <property type="nucleotide sequence ID" value="NZ_VSFG01000012.1"/>
</dbReference>
<feature type="domain" description="HTH tetR-type" evidence="5">
    <location>
        <begin position="12"/>
        <end position="72"/>
    </location>
</feature>
<dbReference type="Proteomes" id="UP000323380">
    <property type="component" value="Unassembled WGS sequence"/>
</dbReference>
<dbReference type="Pfam" id="PF00440">
    <property type="entry name" value="TetR_N"/>
    <property type="match status" value="1"/>
</dbReference>
<evidence type="ECO:0000313" key="7">
    <source>
        <dbReference type="Proteomes" id="UP000323380"/>
    </source>
</evidence>
<feature type="DNA-binding region" description="H-T-H motif" evidence="4">
    <location>
        <begin position="35"/>
        <end position="54"/>
    </location>
</feature>
<dbReference type="SUPFAM" id="SSF48498">
    <property type="entry name" value="Tetracyclin repressor-like, C-terminal domain"/>
    <property type="match status" value="1"/>
</dbReference>
<dbReference type="GO" id="GO:0000976">
    <property type="term" value="F:transcription cis-regulatory region binding"/>
    <property type="evidence" value="ECO:0007669"/>
    <property type="project" value="TreeGrafter"/>
</dbReference>
<dbReference type="Gene3D" id="1.10.357.10">
    <property type="entry name" value="Tetracycline Repressor, domain 2"/>
    <property type="match status" value="1"/>
</dbReference>
<proteinExistence type="predicted"/>
<organism evidence="6 7">
    <name type="scientific">Actinomadura chibensis</name>
    <dbReference type="NCBI Taxonomy" id="392828"/>
    <lineage>
        <taxon>Bacteria</taxon>
        <taxon>Bacillati</taxon>
        <taxon>Actinomycetota</taxon>
        <taxon>Actinomycetes</taxon>
        <taxon>Streptosporangiales</taxon>
        <taxon>Thermomonosporaceae</taxon>
        <taxon>Actinomadura</taxon>
    </lineage>
</organism>